<evidence type="ECO:0000313" key="2">
    <source>
        <dbReference type="EMBL" id="CCQ90055.1"/>
    </source>
</evidence>
<dbReference type="Proteomes" id="UP000011704">
    <property type="component" value="Unassembled WGS sequence"/>
</dbReference>
<dbReference type="SUPFAM" id="SSF54523">
    <property type="entry name" value="Pili subunits"/>
    <property type="match status" value="1"/>
</dbReference>
<keyword evidence="1" id="KW-0472">Membrane</keyword>
<keyword evidence="1" id="KW-1133">Transmembrane helix</keyword>
<reference evidence="2 3" key="1">
    <citation type="journal article" date="2013" name="Front. Microbiol.">
        <title>The genome of Nitrospina gracilis illuminates the metabolism and evolution of the major marine nitrite oxidizer.</title>
        <authorList>
            <person name="Luecker S."/>
            <person name="Nowka B."/>
            <person name="Rattei T."/>
            <person name="Spieck E."/>
            <person name="and Daims H."/>
        </authorList>
    </citation>
    <scope>NUCLEOTIDE SEQUENCE [LARGE SCALE GENOMIC DNA]</scope>
    <source>
        <strain evidence="2 3">3/211</strain>
    </source>
</reference>
<sequence length="123" mass="12903">MLKSRKKNEKGFTLVELILVIVVLGILAAVAIPKFLDLQSAASTARQKGALAALRGSITLLHAQYLLDTTSTYDATSVLNQTDFAGTSGTASAAGAITITWDDSTTNTFTYTDQSGFNPGTVS</sequence>
<keyword evidence="1" id="KW-0812">Transmembrane</keyword>
<dbReference type="HOGENOM" id="CLU_137838_0_0_0"/>
<evidence type="ECO:0000313" key="3">
    <source>
        <dbReference type="Proteomes" id="UP000011704"/>
    </source>
</evidence>
<accession>M1YHT1</accession>
<gene>
    <name evidence="2" type="ORF">NITGR_220011</name>
</gene>
<dbReference type="Gene3D" id="3.30.700.10">
    <property type="entry name" value="Glycoprotein, Type 4 Pilin"/>
    <property type="match status" value="1"/>
</dbReference>
<dbReference type="STRING" id="1266370.NITGR_220011"/>
<proteinExistence type="predicted"/>
<organism evidence="2 3">
    <name type="scientific">Nitrospina gracilis (strain 3/211)</name>
    <dbReference type="NCBI Taxonomy" id="1266370"/>
    <lineage>
        <taxon>Bacteria</taxon>
        <taxon>Pseudomonadati</taxon>
        <taxon>Nitrospinota/Tectimicrobiota group</taxon>
        <taxon>Nitrospinota</taxon>
        <taxon>Nitrospinia</taxon>
        <taxon>Nitrospinales</taxon>
        <taxon>Nitrospinaceae</taxon>
        <taxon>Nitrospina</taxon>
    </lineage>
</organism>
<dbReference type="PANTHER" id="PTHR30093">
    <property type="entry name" value="GENERAL SECRETION PATHWAY PROTEIN G"/>
    <property type="match status" value="1"/>
</dbReference>
<comment type="caution">
    <text evidence="2">The sequence shown here is derived from an EMBL/GenBank/DDBJ whole genome shotgun (WGS) entry which is preliminary data.</text>
</comment>
<dbReference type="AlphaFoldDB" id="M1YHT1"/>
<dbReference type="PANTHER" id="PTHR30093:SF7">
    <property type="entry name" value="MSHA MAJOR PILIN SUBUNIT MSHA"/>
    <property type="match status" value="1"/>
</dbReference>
<evidence type="ECO:0008006" key="4">
    <source>
        <dbReference type="Google" id="ProtNLM"/>
    </source>
</evidence>
<dbReference type="PROSITE" id="PS00409">
    <property type="entry name" value="PROKAR_NTER_METHYL"/>
    <property type="match status" value="1"/>
</dbReference>
<dbReference type="NCBIfam" id="TIGR02532">
    <property type="entry name" value="IV_pilin_GFxxxE"/>
    <property type="match status" value="1"/>
</dbReference>
<dbReference type="InParanoid" id="M1YHT1"/>
<dbReference type="Pfam" id="PF07963">
    <property type="entry name" value="N_methyl"/>
    <property type="match status" value="1"/>
</dbReference>
<evidence type="ECO:0000256" key="1">
    <source>
        <dbReference type="SAM" id="Phobius"/>
    </source>
</evidence>
<protein>
    <recommendedName>
        <fullName evidence="4">Prepilin-type N-terminal cleavage/methylation domain-containing protein</fullName>
    </recommendedName>
</protein>
<feature type="transmembrane region" description="Helical" evidence="1">
    <location>
        <begin position="12"/>
        <end position="32"/>
    </location>
</feature>
<dbReference type="InterPro" id="IPR012902">
    <property type="entry name" value="N_methyl_site"/>
</dbReference>
<keyword evidence="3" id="KW-1185">Reference proteome</keyword>
<name>M1YHT1_NITG3</name>
<dbReference type="InterPro" id="IPR045584">
    <property type="entry name" value="Pilin-like"/>
</dbReference>
<dbReference type="EMBL" id="CAQJ01000025">
    <property type="protein sequence ID" value="CCQ90055.1"/>
    <property type="molecule type" value="Genomic_DNA"/>
</dbReference>
<dbReference type="RefSeq" id="WP_005007161.1">
    <property type="nucleotide sequence ID" value="NZ_HG422173.1"/>
</dbReference>